<comment type="caution">
    <text evidence="2">The sequence shown here is derived from an EMBL/GenBank/DDBJ whole genome shotgun (WGS) entry which is preliminary data.</text>
</comment>
<dbReference type="RefSeq" id="WP_120472497.1">
    <property type="nucleotide sequence ID" value="NZ_RAYQ01000062.1"/>
</dbReference>
<keyword evidence="3" id="KW-1185">Reference proteome</keyword>
<dbReference type="InterPro" id="IPR046097">
    <property type="entry name" value="DUF6033"/>
</dbReference>
<sequence length="242" mass="26433">MSILGVNSALAGAYQYANRTQKTGTNRTGFTEQLQKTGEAADTSKVDAYTEYLRSKYGNVRIQSIGKDQKSLDRAGKSMSGSDVVIAPNILEQMANDPEKAAYYEGKIDDFFEATPRLKASFAAQGLDYQPCGVVVHEDGSVTYIGGCGDSPERVAEVNAINKAKREKEAAQRKASMERSQEVAEERKQQMEIAYRKQAVAEFFASRTMDMSRVTYTGTPGVMGSAVAAYERNIMEAAGILK</sequence>
<reference evidence="2 3" key="1">
    <citation type="submission" date="2018-09" db="EMBL/GenBank/DDBJ databases">
        <title>Murine metabolic-syndrome-specific gut microbial biobank.</title>
        <authorList>
            <person name="Liu C."/>
        </authorList>
    </citation>
    <scope>NUCLEOTIDE SEQUENCE [LARGE SCALE GENOMIC DNA]</scope>
    <source>
        <strain evidence="2 3">0.1xD8-82</strain>
    </source>
</reference>
<dbReference type="Pfam" id="PF19498">
    <property type="entry name" value="DUF6033"/>
    <property type="match status" value="1"/>
</dbReference>
<dbReference type="Proteomes" id="UP000280696">
    <property type="component" value="Unassembled WGS sequence"/>
</dbReference>
<evidence type="ECO:0000313" key="3">
    <source>
        <dbReference type="Proteomes" id="UP000280696"/>
    </source>
</evidence>
<accession>A0A3A9A5Z8</accession>
<proteinExistence type="predicted"/>
<keyword evidence="1" id="KW-0175">Coiled coil</keyword>
<name>A0A3A9A5Z8_9FIRM</name>
<evidence type="ECO:0000313" key="2">
    <source>
        <dbReference type="EMBL" id="RKI86837.1"/>
    </source>
</evidence>
<evidence type="ECO:0000256" key="1">
    <source>
        <dbReference type="SAM" id="Coils"/>
    </source>
</evidence>
<dbReference type="AlphaFoldDB" id="A0A3A9A5Z8"/>
<organism evidence="2 3">
    <name type="scientific">Parablautia intestinalis</name>
    <dbReference type="NCBI Taxonomy" id="2320100"/>
    <lineage>
        <taxon>Bacteria</taxon>
        <taxon>Bacillati</taxon>
        <taxon>Bacillota</taxon>
        <taxon>Clostridia</taxon>
        <taxon>Lachnospirales</taxon>
        <taxon>Lachnospiraceae</taxon>
        <taxon>Parablautia</taxon>
    </lineage>
</organism>
<dbReference type="EMBL" id="RAYQ01000062">
    <property type="protein sequence ID" value="RKI86837.1"/>
    <property type="molecule type" value="Genomic_DNA"/>
</dbReference>
<gene>
    <name evidence="2" type="ORF">D7V94_22590</name>
</gene>
<dbReference type="OrthoDB" id="2037534at2"/>
<feature type="coiled-coil region" evidence="1">
    <location>
        <begin position="154"/>
        <end position="194"/>
    </location>
</feature>
<protein>
    <submittedName>
        <fullName evidence="2">Uncharacterized protein</fullName>
    </submittedName>
</protein>